<dbReference type="NCBIfam" id="TIGR03083">
    <property type="entry name" value="maleylpyruvate isomerase family mycothiol-dependent enzyme"/>
    <property type="match status" value="1"/>
</dbReference>
<dbReference type="NCBIfam" id="TIGR03086">
    <property type="entry name" value="TIGR03086 family metal-binding protein"/>
    <property type="match status" value="1"/>
</dbReference>
<dbReference type="InterPro" id="IPR017517">
    <property type="entry name" value="Maleyloyr_isom"/>
</dbReference>
<reference evidence="2" key="1">
    <citation type="submission" date="2022-06" db="EMBL/GenBank/DDBJ databases">
        <title>Ornithinimicrobium HY1793.</title>
        <authorList>
            <person name="Huang Y."/>
        </authorList>
    </citation>
    <scope>NUCLEOTIDE SEQUENCE</scope>
    <source>
        <strain evidence="2">HY1793</strain>
    </source>
</reference>
<evidence type="ECO:0000259" key="1">
    <source>
        <dbReference type="Pfam" id="PF11716"/>
    </source>
</evidence>
<dbReference type="Pfam" id="PF11716">
    <property type="entry name" value="MDMPI_N"/>
    <property type="match status" value="1"/>
</dbReference>
<dbReference type="EMBL" id="CP099489">
    <property type="protein sequence ID" value="USQ79009.1"/>
    <property type="molecule type" value="Genomic_DNA"/>
</dbReference>
<organism evidence="2 3">
    <name type="scientific">Ornithinimicrobium faecis</name>
    <dbReference type="NCBI Taxonomy" id="2934158"/>
    <lineage>
        <taxon>Bacteria</taxon>
        <taxon>Bacillati</taxon>
        <taxon>Actinomycetota</taxon>
        <taxon>Actinomycetes</taxon>
        <taxon>Micrococcales</taxon>
        <taxon>Ornithinimicrobiaceae</taxon>
        <taxon>Ornithinimicrobium</taxon>
    </lineage>
</organism>
<keyword evidence="3" id="KW-1185">Reference proteome</keyword>
<gene>
    <name evidence="2" type="ORF">NF556_15455</name>
</gene>
<dbReference type="InterPro" id="IPR034660">
    <property type="entry name" value="DinB/YfiT-like"/>
</dbReference>
<dbReference type="InterPro" id="IPR024344">
    <property type="entry name" value="MDMPI_metal-binding"/>
</dbReference>
<evidence type="ECO:0000313" key="2">
    <source>
        <dbReference type="EMBL" id="USQ79009.1"/>
    </source>
</evidence>
<dbReference type="Gene3D" id="1.20.120.450">
    <property type="entry name" value="dinb family like domain"/>
    <property type="match status" value="1"/>
</dbReference>
<dbReference type="InterPro" id="IPR017520">
    <property type="entry name" value="CHP03086"/>
</dbReference>
<dbReference type="SUPFAM" id="SSF109854">
    <property type="entry name" value="DinB/YfiT-like putative metalloenzymes"/>
    <property type="match status" value="1"/>
</dbReference>
<accession>A0ABY4YQW9</accession>
<dbReference type="Proteomes" id="UP001056455">
    <property type="component" value="Chromosome"/>
</dbReference>
<proteinExistence type="predicted"/>
<sequence length="197" mass="20909">MSALHDLRPASDALGQLVANLPAERLTGPTPSEGYRVGDLLEHIDGLSAGLQSAAHKTPVAPEDLRDGDAAQLRPDWRQRVPTQLTELALAWAEPSAWEGETVQGGVPLPAPVAGMFVLDELIVHGWELARATGQPFTPRETDVRALLDFLSSLPPMEEADGLFGPPVPVAKSAPDLDRLIGLTGRDPAWEAAPAQG</sequence>
<name>A0ABY4YQW9_9MICO</name>
<dbReference type="RefSeq" id="WP_252591903.1">
    <property type="nucleotide sequence ID" value="NZ_CP099489.1"/>
</dbReference>
<evidence type="ECO:0000313" key="3">
    <source>
        <dbReference type="Proteomes" id="UP001056455"/>
    </source>
</evidence>
<feature type="domain" description="Mycothiol-dependent maleylpyruvate isomerase metal-binding" evidence="1">
    <location>
        <begin position="7"/>
        <end position="130"/>
    </location>
</feature>
<protein>
    <submittedName>
        <fullName evidence="2">TIGR03086 family metal-binding protein</fullName>
    </submittedName>
</protein>